<evidence type="ECO:0000313" key="2">
    <source>
        <dbReference type="Proteomes" id="UP000054018"/>
    </source>
</evidence>
<proteinExistence type="predicted"/>
<accession>A0A0C9ZM98</accession>
<reference evidence="1 2" key="1">
    <citation type="submission" date="2014-04" db="EMBL/GenBank/DDBJ databases">
        <authorList>
            <consortium name="DOE Joint Genome Institute"/>
            <person name="Kuo A."/>
            <person name="Kohler A."/>
            <person name="Costa M.D."/>
            <person name="Nagy L.G."/>
            <person name="Floudas D."/>
            <person name="Copeland A."/>
            <person name="Barry K.W."/>
            <person name="Cichocki N."/>
            <person name="Veneault-Fourrey C."/>
            <person name="LaButti K."/>
            <person name="Lindquist E.A."/>
            <person name="Lipzen A."/>
            <person name="Lundell T."/>
            <person name="Morin E."/>
            <person name="Murat C."/>
            <person name="Sun H."/>
            <person name="Tunlid A."/>
            <person name="Henrissat B."/>
            <person name="Grigoriev I.V."/>
            <person name="Hibbett D.S."/>
            <person name="Martin F."/>
            <person name="Nordberg H.P."/>
            <person name="Cantor M.N."/>
            <person name="Hua S.X."/>
        </authorList>
    </citation>
    <scope>NUCLEOTIDE SEQUENCE [LARGE SCALE GENOMIC DNA]</scope>
    <source>
        <strain evidence="1 2">441</strain>
    </source>
</reference>
<protein>
    <submittedName>
        <fullName evidence="1">Uncharacterized protein</fullName>
    </submittedName>
</protein>
<reference evidence="2" key="2">
    <citation type="submission" date="2015-01" db="EMBL/GenBank/DDBJ databases">
        <title>Evolutionary Origins and Diversification of the Mycorrhizal Mutualists.</title>
        <authorList>
            <consortium name="DOE Joint Genome Institute"/>
            <consortium name="Mycorrhizal Genomics Consortium"/>
            <person name="Kohler A."/>
            <person name="Kuo A."/>
            <person name="Nagy L.G."/>
            <person name="Floudas D."/>
            <person name="Copeland A."/>
            <person name="Barry K.W."/>
            <person name="Cichocki N."/>
            <person name="Veneault-Fourrey C."/>
            <person name="LaButti K."/>
            <person name="Lindquist E.A."/>
            <person name="Lipzen A."/>
            <person name="Lundell T."/>
            <person name="Morin E."/>
            <person name="Murat C."/>
            <person name="Riley R."/>
            <person name="Ohm R."/>
            <person name="Sun H."/>
            <person name="Tunlid A."/>
            <person name="Henrissat B."/>
            <person name="Grigoriev I.V."/>
            <person name="Hibbett D.S."/>
            <person name="Martin F."/>
        </authorList>
    </citation>
    <scope>NUCLEOTIDE SEQUENCE [LARGE SCALE GENOMIC DNA]</scope>
    <source>
        <strain evidence="2">441</strain>
    </source>
</reference>
<dbReference type="HOGENOM" id="CLU_069870_0_0_1"/>
<dbReference type="Proteomes" id="UP000054018">
    <property type="component" value="Unassembled WGS sequence"/>
</dbReference>
<organism evidence="1 2">
    <name type="scientific">Pisolithus microcarpus 441</name>
    <dbReference type="NCBI Taxonomy" id="765257"/>
    <lineage>
        <taxon>Eukaryota</taxon>
        <taxon>Fungi</taxon>
        <taxon>Dikarya</taxon>
        <taxon>Basidiomycota</taxon>
        <taxon>Agaricomycotina</taxon>
        <taxon>Agaricomycetes</taxon>
        <taxon>Agaricomycetidae</taxon>
        <taxon>Boletales</taxon>
        <taxon>Sclerodermatineae</taxon>
        <taxon>Pisolithaceae</taxon>
        <taxon>Pisolithus</taxon>
    </lineage>
</organism>
<sequence length="244" mass="26972">MPPALCPPLSSSNATNVLQLTNNMLATNSGNICQVWATTPIPTTPRVAASVMLVAPQYVGYFPWFLVKSPIINFSRSLQPAPTERTFPLTWNDQYMVYCHDQVDMDCHHHVNAEMLLDAFIKFRIPAQIPLGIRKEVGEHVQSSPEWHEDVNATVGASSEEAPSAHSLNISPLTPGNSRTATYVNRGNSLICPPTLVPVQEGLFPTSLNAQPIVDLLWTLSTTGDECHDRKNVVSHKKRKHDVE</sequence>
<name>A0A0C9ZM98_9AGAM</name>
<evidence type="ECO:0000313" key="1">
    <source>
        <dbReference type="EMBL" id="KIK20953.1"/>
    </source>
</evidence>
<gene>
    <name evidence="1" type="ORF">PISMIDRAFT_24074</name>
</gene>
<dbReference type="AlphaFoldDB" id="A0A0C9ZM98"/>
<dbReference type="OrthoDB" id="10292121at2759"/>
<dbReference type="EMBL" id="KN833757">
    <property type="protein sequence ID" value="KIK20953.1"/>
    <property type="molecule type" value="Genomic_DNA"/>
</dbReference>
<keyword evidence="2" id="KW-1185">Reference proteome</keyword>